<reference evidence="5" key="1">
    <citation type="submission" date="2022-06" db="EMBL/GenBank/DDBJ databases">
        <authorList>
            <person name="Dietemann V."/>
            <person name="Ory F."/>
            <person name="Dainat B."/>
            <person name="Oberhansli S."/>
        </authorList>
    </citation>
    <scope>NUCLEOTIDE SEQUENCE</scope>
    <source>
        <strain evidence="5">Ena-SAMPLE-TAB-26-04-2022-14:26:32:270-5432</strain>
    </source>
</reference>
<comment type="caution">
    <text evidence="5">The sequence shown here is derived from an EMBL/GenBank/DDBJ whole genome shotgun (WGS) entry which is preliminary data.</text>
</comment>
<dbReference type="SUPFAM" id="SSF53901">
    <property type="entry name" value="Thiolase-like"/>
    <property type="match status" value="1"/>
</dbReference>
<evidence type="ECO:0000259" key="3">
    <source>
        <dbReference type="Pfam" id="PF08541"/>
    </source>
</evidence>
<dbReference type="Pfam" id="PF08545">
    <property type="entry name" value="ACP_syn_III"/>
    <property type="match status" value="1"/>
</dbReference>
<dbReference type="Pfam" id="PF08541">
    <property type="entry name" value="ACP_syn_III_C"/>
    <property type="match status" value="1"/>
</dbReference>
<dbReference type="CDD" id="cd00830">
    <property type="entry name" value="KAS_III"/>
    <property type="match status" value="1"/>
</dbReference>
<evidence type="ECO:0000259" key="4">
    <source>
        <dbReference type="Pfam" id="PF08545"/>
    </source>
</evidence>
<accession>A0ABN8U5K4</accession>
<dbReference type="EMBL" id="CALYLO010000005">
    <property type="protein sequence ID" value="CAH8246375.1"/>
    <property type="molecule type" value="Genomic_DNA"/>
</dbReference>
<evidence type="ECO:0000313" key="5">
    <source>
        <dbReference type="EMBL" id="CAH8246375.1"/>
    </source>
</evidence>
<sequence length="315" mass="34880">MSSPIKIAQVGTYLPAKIRSNEGKAAKFGYDQHFLHEKLGFASIAVRAEEETTLDMCLQAFRDLKRKTELDVKEIQLVTVVTQNPTLKIPHTSAMLHNQLGMDKGCMTFDISQGCSGYCHALFIVKALMEAQHLDHALIFTCDSYRNLIDEEDRNVSMIFGDGATATLLSRTAGEGFELRGASFGTVPDSHDCLIIQDRFLRMEGGRVFQYAAQEIPKSIAEMLAQHGLTAEEVDFFLFHQGSKYVVDSLVKLMRIHRERSVFSSGTYGNTVSSSLPILLSEYQGAGGKGTIVLSGFGVGFTWGHCLLKYTETEE</sequence>
<dbReference type="PANTHER" id="PTHR34069:SF3">
    <property type="entry name" value="ACYL-COA:ACYL-COA ALKYLTRANSFERASE"/>
    <property type="match status" value="1"/>
</dbReference>
<feature type="domain" description="Beta-ketoacyl-[acyl-carrier-protein] synthase III C-terminal" evidence="3">
    <location>
        <begin position="224"/>
        <end position="310"/>
    </location>
</feature>
<dbReference type="Proteomes" id="UP001154322">
    <property type="component" value="Unassembled WGS sequence"/>
</dbReference>
<gene>
    <name evidence="5" type="ORF">WJ0W_003610</name>
</gene>
<dbReference type="PANTHER" id="PTHR34069">
    <property type="entry name" value="3-OXOACYL-[ACYL-CARRIER-PROTEIN] SYNTHASE 3"/>
    <property type="match status" value="1"/>
</dbReference>
<protein>
    <submittedName>
        <fullName evidence="5">Ketoacyl-ACP synthase III</fullName>
    </submittedName>
</protein>
<keyword evidence="2" id="KW-0012">Acyltransferase</keyword>
<dbReference type="RefSeq" id="WP_213427281.1">
    <property type="nucleotide sequence ID" value="NZ_AP031286.1"/>
</dbReference>
<dbReference type="InterPro" id="IPR016039">
    <property type="entry name" value="Thiolase-like"/>
</dbReference>
<keyword evidence="1" id="KW-0808">Transferase</keyword>
<organism evidence="5 6">
    <name type="scientific">Paenibacillus melissococcoides</name>
    <dbReference type="NCBI Taxonomy" id="2912268"/>
    <lineage>
        <taxon>Bacteria</taxon>
        <taxon>Bacillati</taxon>
        <taxon>Bacillota</taxon>
        <taxon>Bacilli</taxon>
        <taxon>Bacillales</taxon>
        <taxon>Paenibacillaceae</taxon>
        <taxon>Paenibacillus</taxon>
    </lineage>
</organism>
<proteinExistence type="predicted"/>
<dbReference type="Gene3D" id="3.40.47.10">
    <property type="match status" value="1"/>
</dbReference>
<dbReference type="InterPro" id="IPR013751">
    <property type="entry name" value="ACP_syn_III_N"/>
</dbReference>
<evidence type="ECO:0000256" key="2">
    <source>
        <dbReference type="ARBA" id="ARBA00023315"/>
    </source>
</evidence>
<keyword evidence="6" id="KW-1185">Reference proteome</keyword>
<dbReference type="InterPro" id="IPR013747">
    <property type="entry name" value="ACP_syn_III_C"/>
</dbReference>
<evidence type="ECO:0000256" key="1">
    <source>
        <dbReference type="ARBA" id="ARBA00022679"/>
    </source>
</evidence>
<feature type="domain" description="Beta-ketoacyl-[acyl-carrier-protein] synthase III N-terminal" evidence="4">
    <location>
        <begin position="109"/>
        <end position="186"/>
    </location>
</feature>
<name>A0ABN8U5K4_9BACL</name>
<evidence type="ECO:0000313" key="6">
    <source>
        <dbReference type="Proteomes" id="UP001154322"/>
    </source>
</evidence>